<proteinExistence type="predicted"/>
<evidence type="ECO:0000313" key="1">
    <source>
        <dbReference type="EMBL" id="ESN99284.1"/>
    </source>
</evidence>
<dbReference type="AlphaFoldDB" id="T1ET66"/>
<dbReference type="Proteomes" id="UP000015101">
    <property type="component" value="Unassembled WGS sequence"/>
</dbReference>
<sequence length="113" mass="13267">MFDRFKVEGSLRAELLISKLDAKMRNVLNEIDKDDLQNYEILSLLVADRMKELLPKNLLDHILTREGEEWFTLDRMADILERYEANMNMTCSTYLTAGYKTRPMTDQGSMNKK</sequence>
<dbReference type="EnsemblMetazoa" id="HelroT162803">
    <property type="protein sequence ID" value="HelroP162803"/>
    <property type="gene ID" value="HelroG162803"/>
</dbReference>
<dbReference type="EMBL" id="KB097143">
    <property type="protein sequence ID" value="ESN99284.1"/>
    <property type="molecule type" value="Genomic_DNA"/>
</dbReference>
<keyword evidence="3" id="KW-1185">Reference proteome</keyword>
<dbReference type="PANTHER" id="PTHR46888">
    <property type="entry name" value="ZINC KNUCKLE DOMAINCONTAINING PROTEIN-RELATED"/>
    <property type="match status" value="1"/>
</dbReference>
<gene>
    <name evidence="2" type="primary">20199766</name>
    <name evidence="1" type="ORF">HELRODRAFT_162803</name>
</gene>
<dbReference type="RefSeq" id="XP_009023150.1">
    <property type="nucleotide sequence ID" value="XM_009024902.1"/>
</dbReference>
<dbReference type="PANTHER" id="PTHR46888:SF1">
    <property type="entry name" value="RIBONUCLEASE H"/>
    <property type="match status" value="1"/>
</dbReference>
<dbReference type="GeneID" id="20199766"/>
<reference evidence="2" key="3">
    <citation type="submission" date="2015-06" db="UniProtKB">
        <authorList>
            <consortium name="EnsemblMetazoa"/>
        </authorList>
    </citation>
    <scope>IDENTIFICATION</scope>
</reference>
<accession>T1ET66</accession>
<evidence type="ECO:0000313" key="3">
    <source>
        <dbReference type="Proteomes" id="UP000015101"/>
    </source>
</evidence>
<reference evidence="3" key="1">
    <citation type="submission" date="2012-12" db="EMBL/GenBank/DDBJ databases">
        <authorList>
            <person name="Hellsten U."/>
            <person name="Grimwood J."/>
            <person name="Chapman J.A."/>
            <person name="Shapiro H."/>
            <person name="Aerts A."/>
            <person name="Otillar R.P."/>
            <person name="Terry A.Y."/>
            <person name="Boore J.L."/>
            <person name="Simakov O."/>
            <person name="Marletaz F."/>
            <person name="Cho S.-J."/>
            <person name="Edsinger-Gonzales E."/>
            <person name="Havlak P."/>
            <person name="Kuo D.-H."/>
            <person name="Larsson T."/>
            <person name="Lv J."/>
            <person name="Arendt D."/>
            <person name="Savage R."/>
            <person name="Osoegawa K."/>
            <person name="de Jong P."/>
            <person name="Lindberg D.R."/>
            <person name="Seaver E.C."/>
            <person name="Weisblat D.A."/>
            <person name="Putnam N.H."/>
            <person name="Grigoriev I.V."/>
            <person name="Rokhsar D.S."/>
        </authorList>
    </citation>
    <scope>NUCLEOTIDE SEQUENCE</scope>
</reference>
<evidence type="ECO:0000313" key="2">
    <source>
        <dbReference type="EnsemblMetazoa" id="HelroP162803"/>
    </source>
</evidence>
<dbReference type="HOGENOM" id="CLU_2136164_0_0_1"/>
<reference evidence="1 3" key="2">
    <citation type="journal article" date="2013" name="Nature">
        <title>Insights into bilaterian evolution from three spiralian genomes.</title>
        <authorList>
            <person name="Simakov O."/>
            <person name="Marletaz F."/>
            <person name="Cho S.J."/>
            <person name="Edsinger-Gonzales E."/>
            <person name="Havlak P."/>
            <person name="Hellsten U."/>
            <person name="Kuo D.H."/>
            <person name="Larsson T."/>
            <person name="Lv J."/>
            <person name="Arendt D."/>
            <person name="Savage R."/>
            <person name="Osoegawa K."/>
            <person name="de Jong P."/>
            <person name="Grimwood J."/>
            <person name="Chapman J.A."/>
            <person name="Shapiro H."/>
            <person name="Aerts A."/>
            <person name="Otillar R.P."/>
            <person name="Terry A.Y."/>
            <person name="Boore J.L."/>
            <person name="Grigoriev I.V."/>
            <person name="Lindberg D.R."/>
            <person name="Seaver E.C."/>
            <person name="Weisblat D.A."/>
            <person name="Putnam N.H."/>
            <person name="Rokhsar D.S."/>
        </authorList>
    </citation>
    <scope>NUCLEOTIDE SEQUENCE</scope>
</reference>
<dbReference type="InParanoid" id="T1ET66"/>
<dbReference type="OrthoDB" id="6437161at2759"/>
<protein>
    <submittedName>
        <fullName evidence="1 2">Uncharacterized protein</fullName>
    </submittedName>
</protein>
<dbReference type="KEGG" id="hro:HELRODRAFT_162803"/>
<name>T1ET66_HELRO</name>
<organism evidence="2 3">
    <name type="scientific">Helobdella robusta</name>
    <name type="common">Californian leech</name>
    <dbReference type="NCBI Taxonomy" id="6412"/>
    <lineage>
        <taxon>Eukaryota</taxon>
        <taxon>Metazoa</taxon>
        <taxon>Spiralia</taxon>
        <taxon>Lophotrochozoa</taxon>
        <taxon>Annelida</taxon>
        <taxon>Clitellata</taxon>
        <taxon>Hirudinea</taxon>
        <taxon>Rhynchobdellida</taxon>
        <taxon>Glossiphoniidae</taxon>
        <taxon>Helobdella</taxon>
    </lineage>
</organism>
<dbReference type="EMBL" id="AMQM01001179">
    <property type="status" value="NOT_ANNOTATED_CDS"/>
    <property type="molecule type" value="Genomic_DNA"/>
</dbReference>
<dbReference type="CTD" id="20199766"/>